<accession>A0A2T8WWX4</accession>
<evidence type="ECO:0008006" key="5">
    <source>
        <dbReference type="Google" id="ProtNLM"/>
    </source>
</evidence>
<sequence length="102" mass="9995">MIELSTSVLSSVSGAGDINWVQAGRDVVTTGAAIAGGSFGAGLAGPVGAAVAGTAAASAAGALYDAAGNPPSKPENIPSDAWNYAEGRLCEWSDLNLNDVCK</sequence>
<dbReference type="EMBL" id="QDOO01000029">
    <property type="protein sequence ID" value="PVM63820.1"/>
    <property type="molecule type" value="Genomic_DNA"/>
</dbReference>
<gene>
    <name evidence="2" type="ORF">C4784_22905</name>
    <name evidence="1" type="ORF">C4855_23335</name>
</gene>
<proteinExistence type="predicted"/>
<evidence type="ECO:0000313" key="2">
    <source>
        <dbReference type="EMBL" id="PVM63820.1"/>
    </source>
</evidence>
<dbReference type="InterPro" id="IPR020280">
    <property type="entry name" value="MccV"/>
</dbReference>
<dbReference type="EMBL" id="QDLV01000028">
    <property type="protein sequence ID" value="PVJ42934.1"/>
    <property type="molecule type" value="Genomic_DNA"/>
</dbReference>
<evidence type="ECO:0000313" key="3">
    <source>
        <dbReference type="Proteomes" id="UP000245068"/>
    </source>
</evidence>
<evidence type="ECO:0000313" key="1">
    <source>
        <dbReference type="EMBL" id="PVJ42934.1"/>
    </source>
</evidence>
<dbReference type="Proteomes" id="UP000245551">
    <property type="component" value="Unassembled WGS sequence"/>
</dbReference>
<dbReference type="RefSeq" id="WP_024154426.1">
    <property type="nucleotide sequence ID" value="NZ_MZGD01000011.1"/>
</dbReference>
<protein>
    <recommendedName>
        <fullName evidence="5">Colicin</fullName>
    </recommendedName>
</protein>
<name>A0A2T8WWX4_SALET</name>
<dbReference type="AlphaFoldDB" id="A0A2T8WWX4"/>
<organism evidence="1 4">
    <name type="scientific">Salmonella enterica subsp. enterica serovar Gaminara</name>
    <dbReference type="NCBI Taxonomy" id="913070"/>
    <lineage>
        <taxon>Bacteria</taxon>
        <taxon>Pseudomonadati</taxon>
        <taxon>Pseudomonadota</taxon>
        <taxon>Gammaproteobacteria</taxon>
        <taxon>Enterobacterales</taxon>
        <taxon>Enterobacteriaceae</taxon>
        <taxon>Salmonella</taxon>
    </lineage>
</organism>
<comment type="caution">
    <text evidence="1">The sequence shown here is derived from an EMBL/GenBank/DDBJ whole genome shotgun (WGS) entry which is preliminary data.</text>
</comment>
<evidence type="ECO:0000313" key="4">
    <source>
        <dbReference type="Proteomes" id="UP000245551"/>
    </source>
</evidence>
<reference evidence="3 4" key="1">
    <citation type="submission" date="2018-04" db="EMBL/GenBank/DDBJ databases">
        <title>Serotype diversity and antimicrobial resistance among Salmonella enterica isolated from patients at an equine referral hospital.</title>
        <authorList>
            <person name="Leon I.M."/>
            <person name="Lawhon S.D."/>
            <person name="Norman K.N."/>
            <person name="Threadgill D.S."/>
            <person name="Ohta N."/>
            <person name="Vinasco J."/>
            <person name="Scott H.M."/>
        </authorList>
    </citation>
    <scope>NUCLEOTIDE SEQUENCE [LARGE SCALE GENOMIC DNA]</scope>
    <source>
        <strain evidence="2 3">159</strain>
        <strain evidence="1 4">230</strain>
    </source>
</reference>
<dbReference type="Pfam" id="PF17508">
    <property type="entry name" value="MccV"/>
    <property type="match status" value="1"/>
</dbReference>
<dbReference type="Proteomes" id="UP000245068">
    <property type="component" value="Unassembled WGS sequence"/>
</dbReference>